<evidence type="ECO:0000313" key="4">
    <source>
        <dbReference type="EMBL" id="ARX88380.1"/>
    </source>
</evidence>
<feature type="region of interest" description="Disordered" evidence="2">
    <location>
        <begin position="367"/>
        <end position="400"/>
    </location>
</feature>
<evidence type="ECO:0000259" key="3">
    <source>
        <dbReference type="Pfam" id="PF01425"/>
    </source>
</evidence>
<name>A0A1Z1WPQ4_9ACTN</name>
<dbReference type="eggNOG" id="COG0154">
    <property type="taxonomic scope" value="Bacteria"/>
</dbReference>
<evidence type="ECO:0000256" key="1">
    <source>
        <dbReference type="ARBA" id="ARBA00009199"/>
    </source>
</evidence>
<dbReference type="Gene3D" id="3.90.1300.10">
    <property type="entry name" value="Amidase signature (AS) domain"/>
    <property type="match status" value="1"/>
</dbReference>
<dbReference type="KEGG" id="salf:SMD44_07867"/>
<reference evidence="4 5" key="1">
    <citation type="submission" date="2017-05" db="EMBL/GenBank/DDBJ databases">
        <title>Streptomyces alboflavus Genome sequencing and assembly.</title>
        <authorList>
            <person name="Wang Y."/>
            <person name="Du B."/>
            <person name="Ding Y."/>
            <person name="Liu H."/>
            <person name="Hou Q."/>
            <person name="Liu K."/>
            <person name="Wang C."/>
            <person name="Yao L."/>
        </authorList>
    </citation>
    <scope>NUCLEOTIDE SEQUENCE [LARGE SCALE GENOMIC DNA]</scope>
    <source>
        <strain evidence="4 5">MDJK44</strain>
    </source>
</reference>
<dbReference type="Proteomes" id="UP000195880">
    <property type="component" value="Chromosome"/>
</dbReference>
<gene>
    <name evidence="4" type="ORF">SMD44_07867</name>
</gene>
<feature type="compositionally biased region" description="Polar residues" evidence="2">
    <location>
        <begin position="495"/>
        <end position="504"/>
    </location>
</feature>
<dbReference type="STRING" id="67267.GCA_000716675_01846"/>
<accession>A0A1Z1WPQ4</accession>
<dbReference type="InterPro" id="IPR023631">
    <property type="entry name" value="Amidase_dom"/>
</dbReference>
<dbReference type="SUPFAM" id="SSF75304">
    <property type="entry name" value="Amidase signature (AS) enzymes"/>
    <property type="match status" value="1"/>
</dbReference>
<feature type="region of interest" description="Disordered" evidence="2">
    <location>
        <begin position="477"/>
        <end position="570"/>
    </location>
</feature>
<dbReference type="PANTHER" id="PTHR11895">
    <property type="entry name" value="TRANSAMIDASE"/>
    <property type="match status" value="1"/>
</dbReference>
<feature type="compositionally biased region" description="Basic residues" evidence="2">
    <location>
        <begin position="517"/>
        <end position="541"/>
    </location>
</feature>
<comment type="similarity">
    <text evidence="1">Belongs to the amidase family.</text>
</comment>
<sequence length="570" mass="60977">MPVAHATDAAGSIRVPAASTGLFGLKPTRGRVSMGPDVDEIFSGLAVQGCVSRTVRDSAALLDAIRGPESGDPYFAAEPEHPYTEEITRAPGRLRVGVLTQGDGRRRTAAPVLDAVSRAAELLTSLGHHVEEATLDTGVSWEEFVLANARLWTANLAPWLDALATAFDRPVDLSTVQPETLASHTWGRRVTGAEFVGALGVRNTVARAVGRRFERYDVLLTPTLPELPPRLGAFAEGVEDLDGLGWIDRLFDRSPFTVAFNVAGTPAMSVPLASDPATGLPIGLQFAAAYGREDTLFRLAAQLEEAAPWSDAHPRRLGRYRLTEQLEHRLDARQSLPAAPGRQIDRVADGTLGGVQDREVPRVQARLGQIPGDDAEPRARTDRGDGRAHVGDGEGRFRRERVPAGAEVAPGHGHRAGVADKGTGVARAAVGRFARAADQDELLVAQVAQVQASGGRALDLRHHGEVELVLEEGFGQLGREPDAAVDPAGPGGQERGQTGSTCASRRSAGAPGVPAWRCRRRRPEPWRRAPRRGRPGARRSGWRADARPRWARSLAPSARRGPALRAVPAP</sequence>
<proteinExistence type="inferred from homology"/>
<feature type="domain" description="Amidase" evidence="3">
    <location>
        <begin position="1"/>
        <end position="296"/>
    </location>
</feature>
<dbReference type="AlphaFoldDB" id="A0A1Z1WPQ4"/>
<evidence type="ECO:0000256" key="2">
    <source>
        <dbReference type="SAM" id="MobiDB-lite"/>
    </source>
</evidence>
<dbReference type="InterPro" id="IPR000120">
    <property type="entry name" value="Amidase"/>
</dbReference>
<evidence type="ECO:0000313" key="5">
    <source>
        <dbReference type="Proteomes" id="UP000195880"/>
    </source>
</evidence>
<dbReference type="Pfam" id="PF01425">
    <property type="entry name" value="Amidase"/>
    <property type="match status" value="1"/>
</dbReference>
<keyword evidence="4" id="KW-0378">Hydrolase</keyword>
<protein>
    <submittedName>
        <fullName evidence="4">6-aminohexanoate hydrolase</fullName>
    </submittedName>
</protein>
<dbReference type="PANTHER" id="PTHR11895:SF7">
    <property type="entry name" value="GLUTAMYL-TRNA(GLN) AMIDOTRANSFERASE SUBUNIT A, MITOCHONDRIAL"/>
    <property type="match status" value="1"/>
</dbReference>
<dbReference type="EMBL" id="CP021748">
    <property type="protein sequence ID" value="ARX88380.1"/>
    <property type="molecule type" value="Genomic_DNA"/>
</dbReference>
<dbReference type="InterPro" id="IPR036928">
    <property type="entry name" value="AS_sf"/>
</dbReference>
<organism evidence="4 5">
    <name type="scientific">Streptomyces alboflavus</name>
    <dbReference type="NCBI Taxonomy" id="67267"/>
    <lineage>
        <taxon>Bacteria</taxon>
        <taxon>Bacillati</taxon>
        <taxon>Actinomycetota</taxon>
        <taxon>Actinomycetes</taxon>
        <taxon>Kitasatosporales</taxon>
        <taxon>Streptomycetaceae</taxon>
        <taxon>Streptomyces</taxon>
    </lineage>
</organism>
<feature type="compositionally biased region" description="Basic and acidic residues" evidence="2">
    <location>
        <begin position="375"/>
        <end position="400"/>
    </location>
</feature>
<keyword evidence="5" id="KW-1185">Reference proteome</keyword>
<dbReference type="GO" id="GO:0016787">
    <property type="term" value="F:hydrolase activity"/>
    <property type="evidence" value="ECO:0007669"/>
    <property type="project" value="UniProtKB-KW"/>
</dbReference>